<feature type="chain" id="PRO_5038819208" evidence="1">
    <location>
        <begin position="19"/>
        <end position="41"/>
    </location>
</feature>
<accession>A0A6J4QX65</accession>
<dbReference type="AlphaFoldDB" id="A0A6J4QX65"/>
<sequence length="41" mass="4672">MLLFSAIRIFSLALLNFAATIPPTHYRIQDKKPGRFRAPAQ</sequence>
<reference evidence="2" key="1">
    <citation type="submission" date="2020-02" db="EMBL/GenBank/DDBJ databases">
        <authorList>
            <person name="Meier V. D."/>
        </authorList>
    </citation>
    <scope>NUCLEOTIDE SEQUENCE</scope>
    <source>
        <strain evidence="2">AVDCRST_MAG28</strain>
    </source>
</reference>
<evidence type="ECO:0000256" key="1">
    <source>
        <dbReference type="SAM" id="SignalP"/>
    </source>
</evidence>
<gene>
    <name evidence="2" type="ORF">AVDCRST_MAG28-2741</name>
</gene>
<evidence type="ECO:0000313" key="2">
    <source>
        <dbReference type="EMBL" id="CAA9457595.1"/>
    </source>
</evidence>
<proteinExistence type="predicted"/>
<name>A0A6J4QX65_9ACTN</name>
<feature type="signal peptide" evidence="1">
    <location>
        <begin position="1"/>
        <end position="18"/>
    </location>
</feature>
<organism evidence="2">
    <name type="scientific">uncultured Rubrobacteraceae bacterium</name>
    <dbReference type="NCBI Taxonomy" id="349277"/>
    <lineage>
        <taxon>Bacteria</taxon>
        <taxon>Bacillati</taxon>
        <taxon>Actinomycetota</taxon>
        <taxon>Rubrobacteria</taxon>
        <taxon>Rubrobacterales</taxon>
        <taxon>Rubrobacteraceae</taxon>
        <taxon>environmental samples</taxon>
    </lineage>
</organism>
<dbReference type="EMBL" id="CADCVE010000060">
    <property type="protein sequence ID" value="CAA9457595.1"/>
    <property type="molecule type" value="Genomic_DNA"/>
</dbReference>
<keyword evidence="1" id="KW-0732">Signal</keyword>
<protein>
    <submittedName>
        <fullName evidence="2">Uncharacterized protein</fullName>
    </submittedName>
</protein>